<dbReference type="InterPro" id="IPR029068">
    <property type="entry name" value="Glyas_Bleomycin-R_OHBP_Dase"/>
</dbReference>
<dbReference type="InterPro" id="IPR052164">
    <property type="entry name" value="Anthracycline_SecMetBiosynth"/>
</dbReference>
<dbReference type="InterPro" id="IPR037523">
    <property type="entry name" value="VOC_core"/>
</dbReference>
<dbReference type="PANTHER" id="PTHR33993">
    <property type="entry name" value="GLYOXALASE-RELATED"/>
    <property type="match status" value="1"/>
</dbReference>
<protein>
    <submittedName>
        <fullName evidence="2">VOC family protein</fullName>
    </submittedName>
</protein>
<organism evidence="2 3">
    <name type="scientific">Paenibacillus alginolyticus</name>
    <dbReference type="NCBI Taxonomy" id="59839"/>
    <lineage>
        <taxon>Bacteria</taxon>
        <taxon>Bacillati</taxon>
        <taxon>Bacillota</taxon>
        <taxon>Bacilli</taxon>
        <taxon>Bacillales</taxon>
        <taxon>Paenibacillaceae</taxon>
        <taxon>Paenibacillus</taxon>
    </lineage>
</organism>
<comment type="caution">
    <text evidence="2">The sequence shown here is derived from an EMBL/GenBank/DDBJ whole genome shotgun (WGS) entry which is preliminary data.</text>
</comment>
<dbReference type="SUPFAM" id="SSF54593">
    <property type="entry name" value="Glyoxalase/Bleomycin resistance protein/Dihydroxybiphenyl dioxygenase"/>
    <property type="match status" value="1"/>
</dbReference>
<dbReference type="EMBL" id="JAMDMX010000049">
    <property type="protein sequence ID" value="MCY9694503.1"/>
    <property type="molecule type" value="Genomic_DNA"/>
</dbReference>
<feature type="domain" description="VOC" evidence="1">
    <location>
        <begin position="8"/>
        <end position="122"/>
    </location>
</feature>
<dbReference type="Gene3D" id="3.10.180.10">
    <property type="entry name" value="2,3-Dihydroxybiphenyl 1,2-Dioxygenase, domain 1"/>
    <property type="match status" value="1"/>
</dbReference>
<accession>A0ABT4GEK1</accession>
<dbReference type="Proteomes" id="UP001527099">
    <property type="component" value="Unassembled WGS sequence"/>
</dbReference>
<reference evidence="2 3" key="1">
    <citation type="submission" date="2022-05" db="EMBL/GenBank/DDBJ databases">
        <title>Genome Sequencing of Bee-Associated Microbes.</title>
        <authorList>
            <person name="Dunlap C."/>
        </authorList>
    </citation>
    <scope>NUCLEOTIDE SEQUENCE [LARGE SCALE GENOMIC DNA]</scope>
    <source>
        <strain evidence="2 3">NRRL B-14421</strain>
    </source>
</reference>
<dbReference type="CDD" id="cd06587">
    <property type="entry name" value="VOC"/>
    <property type="match status" value="1"/>
</dbReference>
<keyword evidence="3" id="KW-1185">Reference proteome</keyword>
<dbReference type="Pfam" id="PF00903">
    <property type="entry name" value="Glyoxalase"/>
    <property type="match status" value="1"/>
</dbReference>
<evidence type="ECO:0000313" key="2">
    <source>
        <dbReference type="EMBL" id="MCY9694503.1"/>
    </source>
</evidence>
<evidence type="ECO:0000259" key="1">
    <source>
        <dbReference type="PROSITE" id="PS51819"/>
    </source>
</evidence>
<dbReference type="InterPro" id="IPR004360">
    <property type="entry name" value="Glyas_Fos-R_dOase_dom"/>
</dbReference>
<sequence length="127" mass="14327">MSENSLTQIVQISVNAADIPRAVAFYRDTLGMKFLFQASQMAFFDCSGIRLMLSLPEKPEFNHPSSVIYYNVEDIKQVYEAFLERGVSFISEPHVVAKMGSFDIWMAFFRDTEGNTLAITSDVPNGK</sequence>
<proteinExistence type="predicted"/>
<dbReference type="RefSeq" id="WP_268616182.1">
    <property type="nucleotide sequence ID" value="NZ_JAMDMX010000049.1"/>
</dbReference>
<dbReference type="PROSITE" id="PS51819">
    <property type="entry name" value="VOC"/>
    <property type="match status" value="1"/>
</dbReference>
<gene>
    <name evidence="2" type="ORF">M5X19_16545</name>
</gene>
<evidence type="ECO:0000313" key="3">
    <source>
        <dbReference type="Proteomes" id="UP001527099"/>
    </source>
</evidence>
<name>A0ABT4GEK1_9BACL</name>